<evidence type="ECO:0000313" key="2">
    <source>
        <dbReference type="Proteomes" id="UP000234681"/>
    </source>
</evidence>
<protein>
    <submittedName>
        <fullName evidence="1">RCG26232</fullName>
    </submittedName>
</protein>
<reference evidence="2" key="1">
    <citation type="submission" date="2005-09" db="EMBL/GenBank/DDBJ databases">
        <authorList>
            <person name="Mural R.J."/>
            <person name="Li P.W."/>
            <person name="Adams M.D."/>
            <person name="Amanatides P.G."/>
            <person name="Baden-Tillson H."/>
            <person name="Barnstead M."/>
            <person name="Chin S.H."/>
            <person name="Dew I."/>
            <person name="Evans C.A."/>
            <person name="Ferriera S."/>
            <person name="Flanigan M."/>
            <person name="Fosler C."/>
            <person name="Glodek A."/>
            <person name="Gu Z."/>
            <person name="Holt R.A."/>
            <person name="Jennings D."/>
            <person name="Kraft C.L."/>
            <person name="Lu F."/>
            <person name="Nguyen T."/>
            <person name="Nusskern D.R."/>
            <person name="Pfannkoch C.M."/>
            <person name="Sitter C."/>
            <person name="Sutton G.G."/>
            <person name="Venter J.C."/>
            <person name="Wang Z."/>
            <person name="Woodage T."/>
            <person name="Zheng X.H."/>
            <person name="Zhong F."/>
        </authorList>
    </citation>
    <scope>NUCLEOTIDE SEQUENCE [LARGE SCALE GENOMIC DNA]</scope>
    <source>
        <strain>BN</strain>
        <strain evidence="2">Sprague-Dawley</strain>
    </source>
</reference>
<organism evidence="1 2">
    <name type="scientific">Rattus norvegicus</name>
    <name type="common">Rat</name>
    <dbReference type="NCBI Taxonomy" id="10116"/>
    <lineage>
        <taxon>Eukaryota</taxon>
        <taxon>Metazoa</taxon>
        <taxon>Chordata</taxon>
        <taxon>Craniata</taxon>
        <taxon>Vertebrata</taxon>
        <taxon>Euteleostomi</taxon>
        <taxon>Mammalia</taxon>
        <taxon>Eutheria</taxon>
        <taxon>Euarchontoglires</taxon>
        <taxon>Glires</taxon>
        <taxon>Rodentia</taxon>
        <taxon>Myomorpha</taxon>
        <taxon>Muroidea</taxon>
        <taxon>Muridae</taxon>
        <taxon>Murinae</taxon>
        <taxon>Rattus</taxon>
    </lineage>
</organism>
<sequence length="58" mass="6470">MGDRGYIERVQRCVLQFSLVLTLFTGGSVRTDKFRSVPQESSISDQLQIAASVQHSVQ</sequence>
<gene>
    <name evidence="1" type="ORF">rCG_26232</name>
</gene>
<dbReference type="Proteomes" id="UP000234681">
    <property type="component" value="Chromosome 3"/>
</dbReference>
<accession>A6HMG1</accession>
<dbReference type="EMBL" id="CH473949">
    <property type="protein sequence ID" value="EDL79212.1"/>
    <property type="molecule type" value="Genomic_DNA"/>
</dbReference>
<proteinExistence type="predicted"/>
<evidence type="ECO:0000313" key="1">
    <source>
        <dbReference type="EMBL" id="EDL79212.1"/>
    </source>
</evidence>
<name>A6HMG1_RAT</name>
<dbReference type="AlphaFoldDB" id="A6HMG1"/>